<evidence type="ECO:0000313" key="2">
    <source>
        <dbReference type="Proteomes" id="UP000254428"/>
    </source>
</evidence>
<proteinExistence type="predicted"/>
<reference evidence="1 2" key="1">
    <citation type="submission" date="2018-06" db="EMBL/GenBank/DDBJ databases">
        <authorList>
            <consortium name="Pathogen Informatics"/>
            <person name="Doyle S."/>
        </authorList>
    </citation>
    <scope>NUCLEOTIDE SEQUENCE [LARGE SCALE GENOMIC DNA]</scope>
    <source>
        <strain evidence="1 2">NCTC11341</strain>
    </source>
</reference>
<protein>
    <submittedName>
        <fullName evidence="1">Uncharacterized protein</fullName>
    </submittedName>
</protein>
<gene>
    <name evidence="1" type="ORF">NCTC11341_02725</name>
</gene>
<organism evidence="1 2">
    <name type="scientific">Escherichia coli</name>
    <dbReference type="NCBI Taxonomy" id="562"/>
    <lineage>
        <taxon>Bacteria</taxon>
        <taxon>Pseudomonadati</taxon>
        <taxon>Pseudomonadota</taxon>
        <taxon>Gammaproteobacteria</taxon>
        <taxon>Enterobacterales</taxon>
        <taxon>Enterobacteriaceae</taxon>
        <taxon>Escherichia</taxon>
    </lineage>
</organism>
<evidence type="ECO:0000313" key="1">
    <source>
        <dbReference type="EMBL" id="STH71126.1"/>
    </source>
</evidence>
<dbReference type="Proteomes" id="UP000254428">
    <property type="component" value="Unassembled WGS sequence"/>
</dbReference>
<name>A0A376NYI3_ECOLX</name>
<sequence>MNELVQILKNTRQHLMTGRFTHDSLRGIGRYFAGGFRHVVWQRRSAGCRSRSEFEKTGLISALQV</sequence>
<accession>A0A376NYI3</accession>
<dbReference type="AlphaFoldDB" id="A0A376NYI3"/>
<dbReference type="EMBL" id="UGBT01000002">
    <property type="protein sequence ID" value="STH71126.1"/>
    <property type="molecule type" value="Genomic_DNA"/>
</dbReference>